<dbReference type="PANTHER" id="PTHR30518">
    <property type="entry name" value="ENDOLYTIC MUREIN TRANSGLYCOSYLASE"/>
    <property type="match status" value="1"/>
</dbReference>
<dbReference type="Gene3D" id="3.30.160.60">
    <property type="entry name" value="Classic Zinc Finger"/>
    <property type="match status" value="1"/>
</dbReference>
<evidence type="ECO:0000256" key="4">
    <source>
        <dbReference type="ARBA" id="ARBA00023136"/>
    </source>
</evidence>
<dbReference type="RefSeq" id="WP_272999851.1">
    <property type="nucleotide sequence ID" value="NZ_PEBV01000007.1"/>
</dbReference>
<dbReference type="GO" id="GO:0009252">
    <property type="term" value="P:peptidoglycan biosynthetic process"/>
    <property type="evidence" value="ECO:0007669"/>
    <property type="project" value="UniProtKB-UniRule"/>
</dbReference>
<dbReference type="NCBIfam" id="TIGR00247">
    <property type="entry name" value="endolytic transglycosylase MltG"/>
    <property type="match status" value="1"/>
</dbReference>
<dbReference type="Gene3D" id="3.30.1490.480">
    <property type="entry name" value="Endolytic murein transglycosylase"/>
    <property type="match status" value="2"/>
</dbReference>
<proteinExistence type="inferred from homology"/>
<dbReference type="Pfam" id="PF02618">
    <property type="entry name" value="YceG"/>
    <property type="match status" value="1"/>
</dbReference>
<evidence type="ECO:0000256" key="3">
    <source>
        <dbReference type="ARBA" id="ARBA00022989"/>
    </source>
</evidence>
<dbReference type="PANTHER" id="PTHR30518:SF2">
    <property type="entry name" value="ENDOLYTIC MUREIN TRANSGLYCOSYLASE"/>
    <property type="match status" value="1"/>
</dbReference>
<accession>A0A2T5GD67</accession>
<keyword evidence="5 7" id="KW-0456">Lyase</keyword>
<dbReference type="HAMAP" id="MF_02065">
    <property type="entry name" value="MltG"/>
    <property type="match status" value="1"/>
</dbReference>
<evidence type="ECO:0000256" key="5">
    <source>
        <dbReference type="ARBA" id="ARBA00023239"/>
    </source>
</evidence>
<protein>
    <recommendedName>
        <fullName evidence="7">Endolytic murein transglycosylase</fullName>
        <ecNumber evidence="7">4.2.2.29</ecNumber>
    </recommendedName>
    <alternativeName>
        <fullName evidence="7">Peptidoglycan lytic transglycosylase</fullName>
    </alternativeName>
    <alternativeName>
        <fullName evidence="7">Peptidoglycan polymerization terminase</fullName>
    </alternativeName>
</protein>
<dbReference type="AlphaFoldDB" id="A0A2T5GD67"/>
<evidence type="ECO:0000256" key="6">
    <source>
        <dbReference type="ARBA" id="ARBA00023316"/>
    </source>
</evidence>
<dbReference type="EC" id="4.2.2.29" evidence="7"/>
<dbReference type="GO" id="GO:0005886">
    <property type="term" value="C:plasma membrane"/>
    <property type="evidence" value="ECO:0007669"/>
    <property type="project" value="UniProtKB-UniRule"/>
</dbReference>
<name>A0A2T5GD67_HYDSH</name>
<feature type="site" description="Important for catalytic activity" evidence="7">
    <location>
        <position position="230"/>
    </location>
</feature>
<evidence type="ECO:0000256" key="2">
    <source>
        <dbReference type="ARBA" id="ARBA00022692"/>
    </source>
</evidence>
<dbReference type="EMBL" id="PEBV01000007">
    <property type="protein sequence ID" value="PTQ54088.1"/>
    <property type="molecule type" value="Genomic_DNA"/>
</dbReference>
<dbReference type="GO" id="GO:0008932">
    <property type="term" value="F:lytic endotransglycosylase activity"/>
    <property type="evidence" value="ECO:0007669"/>
    <property type="project" value="UniProtKB-UniRule"/>
</dbReference>
<gene>
    <name evidence="7" type="primary">mltG</name>
    <name evidence="8" type="ORF">HSCHL_0942</name>
</gene>
<comment type="catalytic activity">
    <reaction evidence="7">
        <text>a peptidoglycan chain = a peptidoglycan chain with N-acetyl-1,6-anhydromuramyl-[peptide] at the reducing end + a peptidoglycan chain with N-acetylglucosamine at the non-reducing end.</text>
        <dbReference type="EC" id="4.2.2.29"/>
    </reaction>
</comment>
<keyword evidence="4 7" id="KW-0472">Membrane</keyword>
<evidence type="ECO:0000313" key="8">
    <source>
        <dbReference type="EMBL" id="PTQ54088.1"/>
    </source>
</evidence>
<evidence type="ECO:0000256" key="1">
    <source>
        <dbReference type="ARBA" id="ARBA00022475"/>
    </source>
</evidence>
<comment type="function">
    <text evidence="7">Functions as a peptidoglycan terminase that cleaves nascent peptidoglycan strands endolytically to terminate their elongation.</text>
</comment>
<reference evidence="8 9" key="1">
    <citation type="submission" date="2017-08" db="EMBL/GenBank/DDBJ databases">
        <title>Burning lignite coal seam in the remote Altai Mountains harbors a hydrogen-driven thermophilic microbial community.</title>
        <authorList>
            <person name="Kadnikov V.V."/>
            <person name="Mardanov A.V."/>
            <person name="Ivasenko D."/>
            <person name="Beletsky A.V."/>
            <person name="Karnachuk O.V."/>
            <person name="Ravin N.V."/>
        </authorList>
    </citation>
    <scope>NUCLEOTIDE SEQUENCE [LARGE SCALE GENOMIC DNA]</scope>
    <source>
        <strain evidence="8">AL33</strain>
    </source>
</reference>
<organism evidence="8 9">
    <name type="scientific">Hydrogenibacillus schlegelii</name>
    <name type="common">Bacillus schlegelii</name>
    <dbReference type="NCBI Taxonomy" id="1484"/>
    <lineage>
        <taxon>Bacteria</taxon>
        <taxon>Bacillati</taxon>
        <taxon>Bacillota</taxon>
        <taxon>Bacilli</taxon>
        <taxon>Bacillales</taxon>
        <taxon>Bacillales Family X. Incertae Sedis</taxon>
        <taxon>Hydrogenibacillus</taxon>
    </lineage>
</organism>
<keyword evidence="6 7" id="KW-0961">Cell wall biogenesis/degradation</keyword>
<dbReference type="CDD" id="cd08010">
    <property type="entry name" value="MltG_like"/>
    <property type="match status" value="1"/>
</dbReference>
<dbReference type="Proteomes" id="UP000244180">
    <property type="component" value="Unassembled WGS sequence"/>
</dbReference>
<evidence type="ECO:0000313" key="9">
    <source>
        <dbReference type="Proteomes" id="UP000244180"/>
    </source>
</evidence>
<keyword evidence="3 7" id="KW-1133">Transmembrane helix</keyword>
<comment type="caution">
    <text evidence="8">The sequence shown here is derived from an EMBL/GenBank/DDBJ whole genome shotgun (WGS) entry which is preliminary data.</text>
</comment>
<keyword evidence="1 7" id="KW-1003">Cell membrane</keyword>
<keyword evidence="2 7" id="KW-0812">Transmembrane</keyword>
<dbReference type="GO" id="GO:0071555">
    <property type="term" value="P:cell wall organization"/>
    <property type="evidence" value="ECO:0007669"/>
    <property type="project" value="UniProtKB-KW"/>
</dbReference>
<comment type="similarity">
    <text evidence="7">Belongs to the transglycosylase MltG family.</text>
</comment>
<sequence>MKRRRVLWGGLGLIAIVAAGMVAAFGWVRAELRPLPPGPEVEVTVPAGADVRAIGRALQKAGLIRNDIVFWAYVRLMRPDAAGRLQAGVYRFRPGMTLEAIVDALARGDVYRETVTFTIPEGFTVEEIADRLQTLGLVDRDVFLREVKEGDFAFRYLDRIPVSPERKYRLEGYLFPDTYTVDKNASAHAIIERMLRRFEEMFPEAWAERAAVLGLSVDQAVTLASIVEREAVRDDERARIAGVFYNRIKARWRLESCATVEYVLDVHKERLTLEDLKVNDPYNTYLHDGLPPGPIANPGKKSLEAVLWPEEHDYFFFVAKNDGSGGHYFSKTYEEHLRHNAKSSGNF</sequence>
<dbReference type="InterPro" id="IPR003770">
    <property type="entry name" value="MLTG-like"/>
</dbReference>
<evidence type="ECO:0000256" key="7">
    <source>
        <dbReference type="HAMAP-Rule" id="MF_02065"/>
    </source>
</evidence>